<dbReference type="InterPro" id="IPR020605">
    <property type="entry name" value="Octanoyltransferase_CS"/>
</dbReference>
<dbReference type="HAMAP" id="MF_00013">
    <property type="entry name" value="LipB"/>
    <property type="match status" value="1"/>
</dbReference>
<keyword evidence="2 5" id="KW-0808">Transferase</keyword>
<dbReference type="CDD" id="cd16444">
    <property type="entry name" value="LipB"/>
    <property type="match status" value="1"/>
</dbReference>
<evidence type="ECO:0000313" key="9">
    <source>
        <dbReference type="Proteomes" id="UP001501319"/>
    </source>
</evidence>
<evidence type="ECO:0000259" key="7">
    <source>
        <dbReference type="PROSITE" id="PS51733"/>
    </source>
</evidence>
<dbReference type="Pfam" id="PF21948">
    <property type="entry name" value="LplA-B_cat"/>
    <property type="match status" value="1"/>
</dbReference>
<keyword evidence="9" id="KW-1185">Reference proteome</keyword>
<evidence type="ECO:0000256" key="3">
    <source>
        <dbReference type="ARBA" id="ARBA00023315"/>
    </source>
</evidence>
<dbReference type="NCBIfam" id="NF010925">
    <property type="entry name" value="PRK14345.1"/>
    <property type="match status" value="1"/>
</dbReference>
<feature type="compositionally biased region" description="Basic and acidic residues" evidence="6">
    <location>
        <begin position="11"/>
        <end position="21"/>
    </location>
</feature>
<feature type="domain" description="BPL/LPL catalytic" evidence="7">
    <location>
        <begin position="59"/>
        <end position="239"/>
    </location>
</feature>
<dbReference type="PANTHER" id="PTHR10993:SF7">
    <property type="entry name" value="LIPOYLTRANSFERASE 2, MITOCHONDRIAL-RELATED"/>
    <property type="match status" value="1"/>
</dbReference>
<comment type="similarity">
    <text evidence="5">Belongs to the LipB family.</text>
</comment>
<evidence type="ECO:0000256" key="5">
    <source>
        <dbReference type="HAMAP-Rule" id="MF_00013"/>
    </source>
</evidence>
<keyword evidence="3 5" id="KW-0012">Acyltransferase</keyword>
<feature type="binding site" evidence="5">
    <location>
        <begin position="182"/>
        <end position="184"/>
    </location>
    <ligand>
        <name>substrate</name>
    </ligand>
</feature>
<dbReference type="PROSITE" id="PS01313">
    <property type="entry name" value="LIPB"/>
    <property type="match status" value="1"/>
</dbReference>
<evidence type="ECO:0000256" key="6">
    <source>
        <dbReference type="SAM" id="MobiDB-lite"/>
    </source>
</evidence>
<comment type="caution">
    <text evidence="8">The sequence shown here is derived from an EMBL/GenBank/DDBJ whole genome shotgun (WGS) entry which is preliminary data.</text>
</comment>
<keyword evidence="5" id="KW-0963">Cytoplasm</keyword>
<comment type="pathway">
    <text evidence="1 5">Protein modification; protein lipoylation via endogenous pathway; protein N(6)-(lipoyl)lysine from octanoyl-[acyl-carrier-protein]: step 1/2.</text>
</comment>
<feature type="region of interest" description="Disordered" evidence="6">
    <location>
        <begin position="1"/>
        <end position="21"/>
    </location>
</feature>
<dbReference type="EMBL" id="BAAANE010000006">
    <property type="protein sequence ID" value="GAA1641667.1"/>
    <property type="molecule type" value="Genomic_DNA"/>
</dbReference>
<evidence type="ECO:0000313" key="8">
    <source>
        <dbReference type="EMBL" id="GAA1641667.1"/>
    </source>
</evidence>
<feature type="site" description="Lowers pKa of active site Cys" evidence="5">
    <location>
        <position position="166"/>
    </location>
</feature>
<sequence length="267" mass="29365">MAAPTKGPVDGGDRRRSERHTLNDVREINYVQAGFGADAVDYEQAWAEQRRLHTDVAEGTGSDTVILLEHPPVYTAGKRTEPHERPLDGTPVVDVDRGGKITWHGLGQLVGYPIVKLASHVYVVDYVRRLEEALIAVCADLGVRTGRVKGRSGVWVPADERGRERKIAAIGIRVAQGVTMHGFALNCDNDLAWFDRIVPCGISDADVTTLSKELGRQVAVAEVLDPVRRHLDRMLAWEPYERTPDLDHEDDPTPAGITYGLAVTPLP</sequence>
<dbReference type="Proteomes" id="UP001501319">
    <property type="component" value="Unassembled WGS sequence"/>
</dbReference>
<dbReference type="InterPro" id="IPR045864">
    <property type="entry name" value="aa-tRNA-synth_II/BPL/LPL"/>
</dbReference>
<feature type="binding site" evidence="5">
    <location>
        <begin position="169"/>
        <end position="171"/>
    </location>
    <ligand>
        <name>substrate</name>
    </ligand>
</feature>
<accession>A0ABN2FD82</accession>
<dbReference type="GO" id="GO:0016740">
    <property type="term" value="F:transferase activity"/>
    <property type="evidence" value="ECO:0007669"/>
    <property type="project" value="UniProtKB-KW"/>
</dbReference>
<dbReference type="EC" id="2.3.1.181" evidence="5"/>
<name>A0ABN2FD82_9ACTN</name>
<organism evidence="8 9">
    <name type="scientific">Kribbella alba</name>
    <dbReference type="NCBI Taxonomy" id="190197"/>
    <lineage>
        <taxon>Bacteria</taxon>
        <taxon>Bacillati</taxon>
        <taxon>Actinomycetota</taxon>
        <taxon>Actinomycetes</taxon>
        <taxon>Propionibacteriales</taxon>
        <taxon>Kribbellaceae</taxon>
        <taxon>Kribbella</taxon>
    </lineage>
</organism>
<evidence type="ECO:0000256" key="2">
    <source>
        <dbReference type="ARBA" id="ARBA00022679"/>
    </source>
</evidence>
<protein>
    <recommendedName>
        <fullName evidence="5">Octanoyltransferase</fullName>
        <ecNumber evidence="5">2.3.1.181</ecNumber>
    </recommendedName>
    <alternativeName>
        <fullName evidence="5">Lipoate-protein ligase B</fullName>
    </alternativeName>
    <alternativeName>
        <fullName evidence="5">Lipoyl/octanoyl transferase</fullName>
    </alternativeName>
    <alternativeName>
        <fullName evidence="5">Octanoyl-[acyl-carrier-protein]-protein N-octanoyltransferase</fullName>
    </alternativeName>
</protein>
<dbReference type="SUPFAM" id="SSF55681">
    <property type="entry name" value="Class II aaRS and biotin synthetases"/>
    <property type="match status" value="1"/>
</dbReference>
<dbReference type="Gene3D" id="3.30.930.10">
    <property type="entry name" value="Bira Bifunctional Protein, Domain 2"/>
    <property type="match status" value="1"/>
</dbReference>
<dbReference type="InterPro" id="IPR000544">
    <property type="entry name" value="Octanoyltransferase"/>
</dbReference>
<comment type="catalytic activity">
    <reaction evidence="5">
        <text>octanoyl-[ACP] + L-lysyl-[protein] = N(6)-octanoyl-L-lysyl-[protein] + holo-[ACP] + H(+)</text>
        <dbReference type="Rhea" id="RHEA:17665"/>
        <dbReference type="Rhea" id="RHEA-COMP:9636"/>
        <dbReference type="Rhea" id="RHEA-COMP:9685"/>
        <dbReference type="Rhea" id="RHEA-COMP:9752"/>
        <dbReference type="Rhea" id="RHEA-COMP:9928"/>
        <dbReference type="ChEBI" id="CHEBI:15378"/>
        <dbReference type="ChEBI" id="CHEBI:29969"/>
        <dbReference type="ChEBI" id="CHEBI:64479"/>
        <dbReference type="ChEBI" id="CHEBI:78463"/>
        <dbReference type="ChEBI" id="CHEBI:78809"/>
        <dbReference type="EC" id="2.3.1.181"/>
    </reaction>
</comment>
<comment type="miscellaneous">
    <text evidence="5">In the reaction, the free carboxyl group of octanoic acid is attached via an amide linkage to the epsilon-amino group of a specific lysine residue of lipoyl domains of lipoate-dependent enzymes.</text>
</comment>
<evidence type="ECO:0000256" key="1">
    <source>
        <dbReference type="ARBA" id="ARBA00004821"/>
    </source>
</evidence>
<reference evidence="8 9" key="1">
    <citation type="journal article" date="2019" name="Int. J. Syst. Evol. Microbiol.">
        <title>The Global Catalogue of Microorganisms (GCM) 10K type strain sequencing project: providing services to taxonomists for standard genome sequencing and annotation.</title>
        <authorList>
            <consortium name="The Broad Institute Genomics Platform"/>
            <consortium name="The Broad Institute Genome Sequencing Center for Infectious Disease"/>
            <person name="Wu L."/>
            <person name="Ma J."/>
        </authorList>
    </citation>
    <scope>NUCLEOTIDE SEQUENCE [LARGE SCALE GENOMIC DNA]</scope>
    <source>
        <strain evidence="8 9">JCM 14306</strain>
    </source>
</reference>
<dbReference type="InterPro" id="IPR004143">
    <property type="entry name" value="BPL_LPL_catalytic"/>
</dbReference>
<feature type="binding site" evidence="5">
    <location>
        <begin position="97"/>
        <end position="104"/>
    </location>
    <ligand>
        <name>substrate</name>
    </ligand>
</feature>
<gene>
    <name evidence="5 8" type="primary">lipB</name>
    <name evidence="8" type="ORF">GCM10009744_34500</name>
</gene>
<evidence type="ECO:0000256" key="4">
    <source>
        <dbReference type="ARBA" id="ARBA00024732"/>
    </source>
</evidence>
<feature type="active site" description="Acyl-thioester intermediate" evidence="5">
    <location>
        <position position="200"/>
    </location>
</feature>
<comment type="subcellular location">
    <subcellularLocation>
        <location evidence="5">Cytoplasm</location>
    </subcellularLocation>
</comment>
<proteinExistence type="inferred from homology"/>
<dbReference type="PROSITE" id="PS51733">
    <property type="entry name" value="BPL_LPL_CATALYTIC"/>
    <property type="match status" value="1"/>
</dbReference>
<dbReference type="NCBIfam" id="TIGR00214">
    <property type="entry name" value="lipB"/>
    <property type="match status" value="1"/>
</dbReference>
<comment type="function">
    <text evidence="4 5">Catalyzes the transfer of endogenously produced octanoic acid from octanoyl-acyl-carrier-protein onto the lipoyl domains of lipoate-dependent enzymes. Lipoyl-ACP can also act as a substrate although octanoyl-ACP is likely to be the physiological substrate.</text>
</comment>
<dbReference type="PANTHER" id="PTHR10993">
    <property type="entry name" value="OCTANOYLTRANSFERASE"/>
    <property type="match status" value="1"/>
</dbReference>